<feature type="region of interest" description="Disordered" evidence="1">
    <location>
        <begin position="63"/>
        <end position="86"/>
    </location>
</feature>
<dbReference type="AlphaFoldDB" id="A0A2P5EG43"/>
<evidence type="ECO:0000313" key="3">
    <source>
        <dbReference type="Proteomes" id="UP000237000"/>
    </source>
</evidence>
<feature type="compositionally biased region" description="Polar residues" evidence="1">
    <location>
        <begin position="63"/>
        <end position="77"/>
    </location>
</feature>
<evidence type="ECO:0000256" key="1">
    <source>
        <dbReference type="SAM" id="MobiDB-lite"/>
    </source>
</evidence>
<dbReference type="Proteomes" id="UP000237000">
    <property type="component" value="Unassembled WGS sequence"/>
</dbReference>
<accession>A0A2P5EG43</accession>
<comment type="caution">
    <text evidence="2">The sequence shown here is derived from an EMBL/GenBank/DDBJ whole genome shotgun (WGS) entry which is preliminary data.</text>
</comment>
<sequence length="86" mass="9553">MLATDSGEVPPSRINLLIDVQKKRPEKFNRLERAGHQLMPSEKFPFCGCTPIWAFGKHNNDKSNVPTGSLTLDSGSASRLEDDEPK</sequence>
<dbReference type="OrthoDB" id="10291193at2759"/>
<evidence type="ECO:0000313" key="2">
    <source>
        <dbReference type="EMBL" id="PON84506.1"/>
    </source>
</evidence>
<protein>
    <submittedName>
        <fullName evidence="2">Uncharacterized protein</fullName>
    </submittedName>
</protein>
<gene>
    <name evidence="2" type="ORF">TorRG33x02_197110</name>
</gene>
<name>A0A2P5EG43_TREOI</name>
<proteinExistence type="predicted"/>
<keyword evidence="3" id="KW-1185">Reference proteome</keyword>
<organism evidence="2 3">
    <name type="scientific">Trema orientale</name>
    <name type="common">Charcoal tree</name>
    <name type="synonym">Celtis orientalis</name>
    <dbReference type="NCBI Taxonomy" id="63057"/>
    <lineage>
        <taxon>Eukaryota</taxon>
        <taxon>Viridiplantae</taxon>
        <taxon>Streptophyta</taxon>
        <taxon>Embryophyta</taxon>
        <taxon>Tracheophyta</taxon>
        <taxon>Spermatophyta</taxon>
        <taxon>Magnoliopsida</taxon>
        <taxon>eudicotyledons</taxon>
        <taxon>Gunneridae</taxon>
        <taxon>Pentapetalae</taxon>
        <taxon>rosids</taxon>
        <taxon>fabids</taxon>
        <taxon>Rosales</taxon>
        <taxon>Cannabaceae</taxon>
        <taxon>Trema</taxon>
    </lineage>
</organism>
<reference evidence="3" key="1">
    <citation type="submission" date="2016-06" db="EMBL/GenBank/DDBJ databases">
        <title>Parallel loss of symbiosis genes in relatives of nitrogen-fixing non-legume Parasponia.</title>
        <authorList>
            <person name="Van Velzen R."/>
            <person name="Holmer R."/>
            <person name="Bu F."/>
            <person name="Rutten L."/>
            <person name="Van Zeijl A."/>
            <person name="Liu W."/>
            <person name="Santuari L."/>
            <person name="Cao Q."/>
            <person name="Sharma T."/>
            <person name="Shen D."/>
            <person name="Roswanjaya Y."/>
            <person name="Wardhani T."/>
            <person name="Kalhor M.S."/>
            <person name="Jansen J."/>
            <person name="Van den Hoogen J."/>
            <person name="Gungor B."/>
            <person name="Hartog M."/>
            <person name="Hontelez J."/>
            <person name="Verver J."/>
            <person name="Yang W.-C."/>
            <person name="Schijlen E."/>
            <person name="Repin R."/>
            <person name="Schilthuizen M."/>
            <person name="Schranz E."/>
            <person name="Heidstra R."/>
            <person name="Miyata K."/>
            <person name="Fedorova E."/>
            <person name="Kohlen W."/>
            <person name="Bisseling T."/>
            <person name="Smit S."/>
            <person name="Geurts R."/>
        </authorList>
    </citation>
    <scope>NUCLEOTIDE SEQUENCE [LARGE SCALE GENOMIC DNA]</scope>
    <source>
        <strain evidence="3">cv. RG33-2</strain>
    </source>
</reference>
<dbReference type="EMBL" id="JXTC01000161">
    <property type="protein sequence ID" value="PON84506.1"/>
    <property type="molecule type" value="Genomic_DNA"/>
</dbReference>
<dbReference type="InParanoid" id="A0A2P5EG43"/>